<dbReference type="Pfam" id="PF17783">
    <property type="entry name" value="WHD_CvfB"/>
    <property type="match status" value="1"/>
</dbReference>
<comment type="similarity">
    <text evidence="1">Belongs to the CvfB family.</text>
</comment>
<proteinExistence type="inferred from homology"/>
<dbReference type="Pfam" id="PF13509">
    <property type="entry name" value="S1_2"/>
    <property type="match status" value="1"/>
</dbReference>
<reference evidence="3" key="1">
    <citation type="journal article" date="2014" name="Int. J. Syst. Evol. Microbiol.">
        <title>Complete genome sequence of Corynebacterium casei LMG S-19264T (=DSM 44701T), isolated from a smear-ripened cheese.</title>
        <authorList>
            <consortium name="US DOE Joint Genome Institute (JGI-PGF)"/>
            <person name="Walter F."/>
            <person name="Albersmeier A."/>
            <person name="Kalinowski J."/>
            <person name="Ruckert C."/>
        </authorList>
    </citation>
    <scope>NUCLEOTIDE SEQUENCE</scope>
    <source>
        <strain evidence="3">JCM 30804</strain>
    </source>
</reference>
<dbReference type="EMBL" id="BMPZ01000009">
    <property type="protein sequence ID" value="GGI89201.1"/>
    <property type="molecule type" value="Genomic_DNA"/>
</dbReference>
<dbReference type="InterPro" id="IPR014464">
    <property type="entry name" value="CvfB_fam"/>
</dbReference>
<sequence length="280" mass="31365">MIQIGRSAKLEVVKEVDFGVYLDAKELGQVLLPNKFVPKNTELGNMLDVFIYLDSQDMVIATTKHPVAEVGQFALLKVVATGPFGAFLDWGLEKDLLLPFGEQKRPVEEGQTCLVYIDINKADERIVASSKLDKFLDNSPAFYKAGEQVELLIAGTTELGYKAIINNHHWGVIYKNEVFKKLRFGQRTRGYIKQIRQDGKIDLQLQKGGKEELDQHAKSIVRRLQSAAGFLPLTDKTNADVIYAELAMSKKAFKKSIGGLYKKGMISIDSDGIRLTQNRE</sequence>
<evidence type="ECO:0000313" key="3">
    <source>
        <dbReference type="EMBL" id="GGI89201.1"/>
    </source>
</evidence>
<keyword evidence="4" id="KW-1185">Reference proteome</keyword>
<dbReference type="PIRSF" id="PIRSF012524">
    <property type="entry name" value="YitL_S1"/>
    <property type="match status" value="1"/>
</dbReference>
<accession>A0A917JWB0</accession>
<comment type="caution">
    <text evidence="3">The sequence shown here is derived from an EMBL/GenBank/DDBJ whole genome shotgun (WGS) entry which is preliminary data.</text>
</comment>
<dbReference type="Gene3D" id="2.40.50.140">
    <property type="entry name" value="Nucleic acid-binding proteins"/>
    <property type="match status" value="1"/>
</dbReference>
<dbReference type="SMART" id="SM00316">
    <property type="entry name" value="S1"/>
    <property type="match status" value="2"/>
</dbReference>
<feature type="domain" description="S1 motif" evidence="2">
    <location>
        <begin position="69"/>
        <end position="131"/>
    </location>
</feature>
<dbReference type="PANTHER" id="PTHR37296">
    <property type="entry name" value="CONSERVED VIRULENCE FACTOR B"/>
    <property type="match status" value="1"/>
</dbReference>
<dbReference type="InterPro" id="IPR040764">
    <property type="entry name" value="CvfB_WH"/>
</dbReference>
<dbReference type="Proteomes" id="UP000613743">
    <property type="component" value="Unassembled WGS sequence"/>
</dbReference>
<dbReference type="Gene3D" id="1.10.10.10">
    <property type="entry name" value="Winged helix-like DNA-binding domain superfamily/Winged helix DNA-binding domain"/>
    <property type="match status" value="1"/>
</dbReference>
<dbReference type="GO" id="GO:0003676">
    <property type="term" value="F:nucleic acid binding"/>
    <property type="evidence" value="ECO:0007669"/>
    <property type="project" value="InterPro"/>
</dbReference>
<organism evidence="3 4">
    <name type="scientific">Shewanella gelidii</name>
    <dbReference type="NCBI Taxonomy" id="1642821"/>
    <lineage>
        <taxon>Bacteria</taxon>
        <taxon>Pseudomonadati</taxon>
        <taxon>Pseudomonadota</taxon>
        <taxon>Gammaproteobacteria</taxon>
        <taxon>Alteromonadales</taxon>
        <taxon>Shewanellaceae</taxon>
        <taxon>Shewanella</taxon>
    </lineage>
</organism>
<dbReference type="InterPro" id="IPR039566">
    <property type="entry name" value="CvfB_S1_st"/>
</dbReference>
<feature type="domain" description="S1 motif" evidence="2">
    <location>
        <begin position="144"/>
        <end position="206"/>
    </location>
</feature>
<dbReference type="InterPro" id="IPR003029">
    <property type="entry name" value="S1_domain"/>
</dbReference>
<protein>
    <submittedName>
        <fullName evidence="3">GntR family transcriptional regulator</fullName>
    </submittedName>
</protein>
<dbReference type="InterPro" id="IPR012340">
    <property type="entry name" value="NA-bd_OB-fold"/>
</dbReference>
<evidence type="ECO:0000259" key="2">
    <source>
        <dbReference type="SMART" id="SM00316"/>
    </source>
</evidence>
<gene>
    <name evidence="3" type="primary">yitL</name>
    <name evidence="3" type="ORF">GCM10009332_28220</name>
</gene>
<dbReference type="PANTHER" id="PTHR37296:SF1">
    <property type="entry name" value="CONSERVED VIRULENCE FACTOR B"/>
    <property type="match status" value="1"/>
</dbReference>
<dbReference type="AlphaFoldDB" id="A0A917JWB0"/>
<evidence type="ECO:0000256" key="1">
    <source>
        <dbReference type="PIRNR" id="PIRNR012524"/>
    </source>
</evidence>
<dbReference type="InterPro" id="IPR036388">
    <property type="entry name" value="WH-like_DNA-bd_sf"/>
</dbReference>
<name>A0A917JWB0_9GAMM</name>
<reference evidence="3" key="2">
    <citation type="submission" date="2020-09" db="EMBL/GenBank/DDBJ databases">
        <authorList>
            <person name="Sun Q."/>
            <person name="Ohkuma M."/>
        </authorList>
    </citation>
    <scope>NUCLEOTIDE SEQUENCE</scope>
    <source>
        <strain evidence="3">JCM 30804</strain>
    </source>
</reference>
<dbReference type="RefSeq" id="WP_188922078.1">
    <property type="nucleotide sequence ID" value="NZ_BMPZ01000009.1"/>
</dbReference>
<evidence type="ECO:0000313" key="4">
    <source>
        <dbReference type="Proteomes" id="UP000613743"/>
    </source>
</evidence>